<evidence type="ECO:0000256" key="6">
    <source>
        <dbReference type="ARBA" id="ARBA00022989"/>
    </source>
</evidence>
<feature type="transmembrane region" description="Helical" evidence="8">
    <location>
        <begin position="47"/>
        <end position="65"/>
    </location>
</feature>
<evidence type="ECO:0000256" key="5">
    <source>
        <dbReference type="ARBA" id="ARBA00022692"/>
    </source>
</evidence>
<reference evidence="9 10" key="1">
    <citation type="submission" date="2016-10" db="EMBL/GenBank/DDBJ databases">
        <authorList>
            <person name="de Groot N.N."/>
        </authorList>
    </citation>
    <scope>NUCLEOTIDE SEQUENCE [LARGE SCALE GENOMIC DNA]</scope>
    <source>
        <strain evidence="9 10">DSM 21632</strain>
    </source>
</reference>
<feature type="transmembrane region" description="Helical" evidence="8">
    <location>
        <begin position="6"/>
        <end position="35"/>
    </location>
</feature>
<feature type="transmembrane region" description="Helical" evidence="8">
    <location>
        <begin position="139"/>
        <end position="165"/>
    </location>
</feature>
<keyword evidence="10" id="KW-1185">Reference proteome</keyword>
<evidence type="ECO:0000313" key="10">
    <source>
        <dbReference type="Proteomes" id="UP000199163"/>
    </source>
</evidence>
<feature type="transmembrane region" description="Helical" evidence="8">
    <location>
        <begin position="103"/>
        <end position="119"/>
    </location>
</feature>
<evidence type="ECO:0000256" key="3">
    <source>
        <dbReference type="ARBA" id="ARBA00022448"/>
    </source>
</evidence>
<dbReference type="AlphaFoldDB" id="A0A1G7Z3A6"/>
<dbReference type="PANTHER" id="PTHR30269">
    <property type="entry name" value="TRANSMEMBRANE PROTEIN YFCA"/>
    <property type="match status" value="1"/>
</dbReference>
<gene>
    <name evidence="9" type="ORF">SAMN05192534_101382</name>
</gene>
<keyword evidence="4 8" id="KW-1003">Cell membrane</keyword>
<comment type="similarity">
    <text evidence="2 8">Belongs to the 4-toluene sulfonate uptake permease (TSUP) (TC 2.A.102) family.</text>
</comment>
<feature type="transmembrane region" description="Helical" evidence="8">
    <location>
        <begin position="204"/>
        <end position="223"/>
    </location>
</feature>
<protein>
    <recommendedName>
        <fullName evidence="8">Probable membrane transporter protein</fullName>
    </recommendedName>
</protein>
<dbReference type="RefSeq" id="WP_091270658.1">
    <property type="nucleotide sequence ID" value="NZ_FNDK01000001.1"/>
</dbReference>
<dbReference type="STRING" id="568899.SAMN05192534_101382"/>
<dbReference type="OrthoDB" id="9801058at2"/>
<dbReference type="Proteomes" id="UP000199163">
    <property type="component" value="Unassembled WGS sequence"/>
</dbReference>
<accession>A0A1G7Z3A6</accession>
<evidence type="ECO:0000256" key="2">
    <source>
        <dbReference type="ARBA" id="ARBA00009142"/>
    </source>
</evidence>
<evidence type="ECO:0000256" key="8">
    <source>
        <dbReference type="RuleBase" id="RU363041"/>
    </source>
</evidence>
<feature type="transmembrane region" description="Helical" evidence="8">
    <location>
        <begin position="77"/>
        <end position="96"/>
    </location>
</feature>
<evidence type="ECO:0000313" key="9">
    <source>
        <dbReference type="EMBL" id="SDH03107.1"/>
    </source>
</evidence>
<dbReference type="InterPro" id="IPR052017">
    <property type="entry name" value="TSUP"/>
</dbReference>
<keyword evidence="3" id="KW-0813">Transport</keyword>
<feature type="transmembrane region" description="Helical" evidence="8">
    <location>
        <begin position="177"/>
        <end position="198"/>
    </location>
</feature>
<evidence type="ECO:0000256" key="1">
    <source>
        <dbReference type="ARBA" id="ARBA00004651"/>
    </source>
</evidence>
<dbReference type="EMBL" id="FNDK01000001">
    <property type="protein sequence ID" value="SDH03107.1"/>
    <property type="molecule type" value="Genomic_DNA"/>
</dbReference>
<dbReference type="InterPro" id="IPR002781">
    <property type="entry name" value="TM_pro_TauE-like"/>
</dbReference>
<dbReference type="Pfam" id="PF01925">
    <property type="entry name" value="TauE"/>
    <property type="match status" value="1"/>
</dbReference>
<comment type="subcellular location">
    <subcellularLocation>
        <location evidence="1 8">Cell membrane</location>
        <topology evidence="1 8">Multi-pass membrane protein</topology>
    </subcellularLocation>
</comment>
<keyword evidence="7 8" id="KW-0472">Membrane</keyword>
<dbReference type="GO" id="GO:0005886">
    <property type="term" value="C:plasma membrane"/>
    <property type="evidence" value="ECO:0007669"/>
    <property type="project" value="UniProtKB-SubCell"/>
</dbReference>
<keyword evidence="5 8" id="KW-0812">Transmembrane</keyword>
<proteinExistence type="inferred from homology"/>
<organism evidence="9 10">
    <name type="scientific">Alteribacillus persepolensis</name>
    <dbReference type="NCBI Taxonomy" id="568899"/>
    <lineage>
        <taxon>Bacteria</taxon>
        <taxon>Bacillati</taxon>
        <taxon>Bacillota</taxon>
        <taxon>Bacilli</taxon>
        <taxon>Bacillales</taxon>
        <taxon>Bacillaceae</taxon>
        <taxon>Alteribacillus</taxon>
    </lineage>
</organism>
<sequence length="249" mass="27067">MFDLSIAHIVLVVLCAVFIGVSKTGIPTLNILVVAVMASIFPARESIGIVLPMLIIGDIVAVTYYRRSVDWKTLLSLLPWVLGGLLAGFVLLYFIVTSRPIEILLGVIILFMVSIQISRERWGINKLQAVPKTRWFVALMGTLAGFTTMIGNAAGPIMALFLLAISLSKKEFIGTGAWFYLAVNLIKVPMYAGLGLITWETLSFNAWLIPAILGGTALGIKVLPFIPQKIFNIVVLLLSLVGGMQLVIP</sequence>
<keyword evidence="6 8" id="KW-1133">Transmembrane helix</keyword>
<evidence type="ECO:0000256" key="4">
    <source>
        <dbReference type="ARBA" id="ARBA00022475"/>
    </source>
</evidence>
<name>A0A1G7Z3A6_9BACI</name>
<dbReference type="PANTHER" id="PTHR30269:SF23">
    <property type="entry name" value="MEMBRANE TRANSPORTER PROTEIN YDHB-RELATED"/>
    <property type="match status" value="1"/>
</dbReference>
<feature type="transmembrane region" description="Helical" evidence="8">
    <location>
        <begin position="230"/>
        <end position="248"/>
    </location>
</feature>
<evidence type="ECO:0000256" key="7">
    <source>
        <dbReference type="ARBA" id="ARBA00023136"/>
    </source>
</evidence>